<dbReference type="SMART" id="SM00343">
    <property type="entry name" value="ZnF_C2HC"/>
    <property type="match status" value="1"/>
</dbReference>
<name>A0A843VT60_COLES</name>
<dbReference type="GO" id="GO:0003676">
    <property type="term" value="F:nucleic acid binding"/>
    <property type="evidence" value="ECO:0007669"/>
    <property type="project" value="InterPro"/>
</dbReference>
<feature type="domain" description="CCHC-type" evidence="3">
    <location>
        <begin position="133"/>
        <end position="148"/>
    </location>
</feature>
<keyword evidence="1" id="KW-0479">Metal-binding</keyword>
<evidence type="ECO:0000256" key="2">
    <source>
        <dbReference type="SAM" id="MobiDB-lite"/>
    </source>
</evidence>
<feature type="compositionally biased region" description="Basic residues" evidence="2">
    <location>
        <begin position="159"/>
        <end position="175"/>
    </location>
</feature>
<evidence type="ECO:0000259" key="3">
    <source>
        <dbReference type="PROSITE" id="PS50158"/>
    </source>
</evidence>
<gene>
    <name evidence="4" type="ORF">Taro_030111</name>
</gene>
<keyword evidence="5" id="KW-1185">Reference proteome</keyword>
<feature type="region of interest" description="Disordered" evidence="2">
    <location>
        <begin position="77"/>
        <end position="102"/>
    </location>
</feature>
<dbReference type="Proteomes" id="UP000652761">
    <property type="component" value="Unassembled WGS sequence"/>
</dbReference>
<feature type="compositionally biased region" description="Basic and acidic residues" evidence="2">
    <location>
        <begin position="145"/>
        <end position="158"/>
    </location>
</feature>
<sequence length="214" mass="23850">MISASIDLAVNAGSVKLSLGCPKKLLEVLDSGFLSELQGIPRSLQLCYACRPERLASISLDARINVGVHVWTLTPPQRPGIADSSSSEDSKEKSDDSDDKAMLSRKLQRILAKKKKFGSKRFFKKEKKKEPTCYECSQQGHYKSECPKLKKKDQAEKSNRKKGKEKKFRKFKKKAMAATWDNEEGTSSESSSSESKEEEKGNLALMAGLEQALE</sequence>
<evidence type="ECO:0000313" key="4">
    <source>
        <dbReference type="EMBL" id="MQL97417.1"/>
    </source>
</evidence>
<keyword evidence="1" id="KW-0863">Zinc-finger</keyword>
<protein>
    <recommendedName>
        <fullName evidence="3">CCHC-type domain-containing protein</fullName>
    </recommendedName>
</protein>
<feature type="compositionally biased region" description="Basic and acidic residues" evidence="2">
    <location>
        <begin position="88"/>
        <end position="102"/>
    </location>
</feature>
<dbReference type="GO" id="GO:0008270">
    <property type="term" value="F:zinc ion binding"/>
    <property type="evidence" value="ECO:0007669"/>
    <property type="project" value="UniProtKB-KW"/>
</dbReference>
<dbReference type="Gene3D" id="4.10.60.10">
    <property type="entry name" value="Zinc finger, CCHC-type"/>
    <property type="match status" value="1"/>
</dbReference>
<dbReference type="SUPFAM" id="SSF57756">
    <property type="entry name" value="Retrovirus zinc finger-like domains"/>
    <property type="match status" value="1"/>
</dbReference>
<accession>A0A843VT60</accession>
<dbReference type="PROSITE" id="PS50158">
    <property type="entry name" value="ZF_CCHC"/>
    <property type="match status" value="1"/>
</dbReference>
<evidence type="ECO:0000313" key="5">
    <source>
        <dbReference type="Proteomes" id="UP000652761"/>
    </source>
</evidence>
<feature type="region of interest" description="Disordered" evidence="2">
    <location>
        <begin position="145"/>
        <end position="214"/>
    </location>
</feature>
<dbReference type="InterPro" id="IPR001878">
    <property type="entry name" value="Znf_CCHC"/>
</dbReference>
<dbReference type="InterPro" id="IPR036875">
    <property type="entry name" value="Znf_CCHC_sf"/>
</dbReference>
<organism evidence="4 5">
    <name type="scientific">Colocasia esculenta</name>
    <name type="common">Wild taro</name>
    <name type="synonym">Arum esculentum</name>
    <dbReference type="NCBI Taxonomy" id="4460"/>
    <lineage>
        <taxon>Eukaryota</taxon>
        <taxon>Viridiplantae</taxon>
        <taxon>Streptophyta</taxon>
        <taxon>Embryophyta</taxon>
        <taxon>Tracheophyta</taxon>
        <taxon>Spermatophyta</taxon>
        <taxon>Magnoliopsida</taxon>
        <taxon>Liliopsida</taxon>
        <taxon>Araceae</taxon>
        <taxon>Aroideae</taxon>
        <taxon>Colocasieae</taxon>
        <taxon>Colocasia</taxon>
    </lineage>
</organism>
<dbReference type="Pfam" id="PF00098">
    <property type="entry name" value="zf-CCHC"/>
    <property type="match status" value="1"/>
</dbReference>
<dbReference type="EMBL" id="NMUH01002046">
    <property type="protein sequence ID" value="MQL97417.1"/>
    <property type="molecule type" value="Genomic_DNA"/>
</dbReference>
<dbReference type="AlphaFoldDB" id="A0A843VT60"/>
<comment type="caution">
    <text evidence="4">The sequence shown here is derived from an EMBL/GenBank/DDBJ whole genome shotgun (WGS) entry which is preliminary data.</text>
</comment>
<evidence type="ECO:0000256" key="1">
    <source>
        <dbReference type="PROSITE-ProRule" id="PRU00047"/>
    </source>
</evidence>
<proteinExistence type="predicted"/>
<reference evidence="4" key="1">
    <citation type="submission" date="2017-07" db="EMBL/GenBank/DDBJ databases">
        <title>Taro Niue Genome Assembly and Annotation.</title>
        <authorList>
            <person name="Atibalentja N."/>
            <person name="Keating K."/>
            <person name="Fields C.J."/>
        </authorList>
    </citation>
    <scope>NUCLEOTIDE SEQUENCE</scope>
    <source>
        <strain evidence="4">Niue_2</strain>
        <tissue evidence="4">Leaf</tissue>
    </source>
</reference>
<keyword evidence="1" id="KW-0862">Zinc</keyword>